<evidence type="ECO:0000313" key="3">
    <source>
        <dbReference type="EMBL" id="SFN43697.1"/>
    </source>
</evidence>
<dbReference type="EMBL" id="FOVJ01000001">
    <property type="protein sequence ID" value="SFN43697.1"/>
    <property type="molecule type" value="Genomic_DNA"/>
</dbReference>
<keyword evidence="4" id="KW-1185">Reference proteome</keyword>
<feature type="coiled-coil region" evidence="1">
    <location>
        <begin position="111"/>
        <end position="145"/>
    </location>
</feature>
<name>A0A1I4Z0I7_9PROT</name>
<organism evidence="3 4">
    <name type="scientific">Nitrosospira briensis</name>
    <dbReference type="NCBI Taxonomy" id="35799"/>
    <lineage>
        <taxon>Bacteria</taxon>
        <taxon>Pseudomonadati</taxon>
        <taxon>Pseudomonadota</taxon>
        <taxon>Betaproteobacteria</taxon>
        <taxon>Nitrosomonadales</taxon>
        <taxon>Nitrosomonadaceae</taxon>
        <taxon>Nitrosospira</taxon>
    </lineage>
</organism>
<feature type="signal peptide" evidence="2">
    <location>
        <begin position="1"/>
        <end position="21"/>
    </location>
</feature>
<gene>
    <name evidence="3" type="ORF">SAMN05216386_0965</name>
</gene>
<reference evidence="4" key="1">
    <citation type="submission" date="2016-10" db="EMBL/GenBank/DDBJ databases">
        <authorList>
            <person name="Varghese N."/>
        </authorList>
    </citation>
    <scope>NUCLEOTIDE SEQUENCE [LARGE SCALE GENOMIC DNA]</scope>
    <source>
        <strain evidence="4">Nsp8</strain>
    </source>
</reference>
<dbReference type="AlphaFoldDB" id="A0A1I4Z0I7"/>
<keyword evidence="2" id="KW-0732">Signal</keyword>
<feature type="chain" id="PRO_5010304215" evidence="2">
    <location>
        <begin position="22"/>
        <end position="155"/>
    </location>
</feature>
<evidence type="ECO:0000256" key="1">
    <source>
        <dbReference type="SAM" id="Coils"/>
    </source>
</evidence>
<evidence type="ECO:0000256" key="2">
    <source>
        <dbReference type="SAM" id="SignalP"/>
    </source>
</evidence>
<accession>A0A1I4Z0I7</accession>
<protein>
    <submittedName>
        <fullName evidence="3">Uncharacterized protein</fullName>
    </submittedName>
</protein>
<dbReference type="RefSeq" id="WP_074795122.1">
    <property type="nucleotide sequence ID" value="NZ_FOVJ01000001.1"/>
</dbReference>
<sequence>MKRLIIALFLLASNLAGSALAQSALNPHSKASSPAPDPEITRLETVLNHVNQEQQAVYQQFEMTQELRRNEIQESYPQTIQAPSTIVQGSYVVGGLKDNPPPSYDDNVRLLRERQERIQQYTEDLNRLYARYAELGEQKKVLLDQLMELVRTPAK</sequence>
<keyword evidence="1" id="KW-0175">Coiled coil</keyword>
<dbReference type="OrthoDB" id="8547564at2"/>
<dbReference type="Proteomes" id="UP000183107">
    <property type="component" value="Unassembled WGS sequence"/>
</dbReference>
<proteinExistence type="predicted"/>
<evidence type="ECO:0000313" key="4">
    <source>
        <dbReference type="Proteomes" id="UP000183107"/>
    </source>
</evidence>